<dbReference type="InterPro" id="IPR019140">
    <property type="entry name" value="MCM_complex-bd"/>
</dbReference>
<dbReference type="Pfam" id="PF09739">
    <property type="entry name" value="MCM_bind"/>
    <property type="match status" value="2"/>
</dbReference>
<dbReference type="GO" id="GO:0005634">
    <property type="term" value="C:nucleus"/>
    <property type="evidence" value="ECO:0007669"/>
    <property type="project" value="UniProtKB-SubCell"/>
</dbReference>
<evidence type="ECO:0000256" key="1">
    <source>
        <dbReference type="ARBA" id="ARBA00004123"/>
    </source>
</evidence>
<keyword evidence="2" id="KW-0539">Nucleus</keyword>
<dbReference type="GO" id="GO:0006261">
    <property type="term" value="P:DNA-templated DNA replication"/>
    <property type="evidence" value="ECO:0007669"/>
    <property type="project" value="TreeGrafter"/>
</dbReference>
<gene>
    <name evidence="3" type="ORF">CPELLU_LOCUS2792</name>
</gene>
<name>A0A9N8ZVM9_9GLOM</name>
<dbReference type="PANTHER" id="PTHR13489:SF0">
    <property type="entry name" value="MINI-CHROMOSOME MAINTENANCE COMPLEX-BINDING PROTEIN"/>
    <property type="match status" value="1"/>
</dbReference>
<protein>
    <submittedName>
        <fullName evidence="3">4124_t:CDS:1</fullName>
    </submittedName>
</protein>
<reference evidence="3" key="1">
    <citation type="submission" date="2021-06" db="EMBL/GenBank/DDBJ databases">
        <authorList>
            <person name="Kallberg Y."/>
            <person name="Tangrot J."/>
            <person name="Rosling A."/>
        </authorList>
    </citation>
    <scope>NUCLEOTIDE SEQUENCE</scope>
    <source>
        <strain evidence="3">FL966</strain>
    </source>
</reference>
<dbReference type="AlphaFoldDB" id="A0A9N8ZVM9"/>
<proteinExistence type="predicted"/>
<evidence type="ECO:0000313" key="3">
    <source>
        <dbReference type="EMBL" id="CAG8508395.1"/>
    </source>
</evidence>
<sequence length="586" mass="67029">MKDSVVTSYDCITKPLKVIKQQLEQSYRTDSSVQNEFDIPTYFQTIFSTEESVLEIPSLNDTSVYDIPHHSLVRFRAMIQNTGFGHEMFVSFYETSDHKGNKKWKYNKYSDDMDTECPSFSETNESGADIEEIVRSTANMHLDNSKGENRFKKVASKFPFPNEDHVAAIVKFYEKDDSLKVTDVVEFIGVLSHPKELSDDELEQDDEECGFDVAFSIVPCIHAIYYRTLHMSGNPLISLQLTDPYDIQRRASHIRSSLLQYIAAAFKNDYLVAEFVLLQLLSRIYNRRNGLTLGKLVLNISNVPSCPLVTNGRLSSSSNSGLIHSNVFTKRVSTVLSSLLPKYHDLPLTLSTFNEFLFYPRDNDKLDSGILQVNQGTWFLIDETVMEEGKLDDIGVRNLQALNEILDNQKLKYAFPFNDFEFETDIGAIILSNARSFLPCDCIIPLIPNVEDTLMFDVQEEILAEFRIYLSTLRYAEYSIPESVSEHIQNEFVNQRKNASKTGQPLVTQTDLLLRMTLARLVTLSFGQFELTPELWNYTQKLDDQRKQRIQIHNPDILDADEGMILTSQVLASADLNIQDFEQSKI</sequence>
<dbReference type="GO" id="GO:0003682">
    <property type="term" value="F:chromatin binding"/>
    <property type="evidence" value="ECO:0007669"/>
    <property type="project" value="TreeGrafter"/>
</dbReference>
<comment type="caution">
    <text evidence="3">The sequence shown here is derived from an EMBL/GenBank/DDBJ whole genome shotgun (WGS) entry which is preliminary data.</text>
</comment>
<dbReference type="EMBL" id="CAJVQA010001263">
    <property type="protein sequence ID" value="CAG8508395.1"/>
    <property type="molecule type" value="Genomic_DNA"/>
</dbReference>
<evidence type="ECO:0000313" key="4">
    <source>
        <dbReference type="Proteomes" id="UP000789759"/>
    </source>
</evidence>
<dbReference type="Proteomes" id="UP000789759">
    <property type="component" value="Unassembled WGS sequence"/>
</dbReference>
<organism evidence="3 4">
    <name type="scientific">Cetraspora pellucida</name>
    <dbReference type="NCBI Taxonomy" id="1433469"/>
    <lineage>
        <taxon>Eukaryota</taxon>
        <taxon>Fungi</taxon>
        <taxon>Fungi incertae sedis</taxon>
        <taxon>Mucoromycota</taxon>
        <taxon>Glomeromycotina</taxon>
        <taxon>Glomeromycetes</taxon>
        <taxon>Diversisporales</taxon>
        <taxon>Gigasporaceae</taxon>
        <taxon>Cetraspora</taxon>
    </lineage>
</organism>
<dbReference type="PANTHER" id="PTHR13489">
    <property type="entry name" value="MINI-CHROMOSOME MAINTENANCE COMPLEX-BINDING PROTEIN"/>
    <property type="match status" value="1"/>
</dbReference>
<dbReference type="OrthoDB" id="329666at2759"/>
<comment type="subcellular location">
    <subcellularLocation>
        <location evidence="1">Nucleus</location>
    </subcellularLocation>
</comment>
<evidence type="ECO:0000256" key="2">
    <source>
        <dbReference type="ARBA" id="ARBA00023242"/>
    </source>
</evidence>
<accession>A0A9N8ZVM9</accession>
<keyword evidence="4" id="KW-1185">Reference proteome</keyword>